<feature type="region of interest" description="Disordered" evidence="6">
    <location>
        <begin position="1"/>
        <end position="30"/>
    </location>
</feature>
<keyword evidence="3 7" id="KW-0812">Transmembrane</keyword>
<dbReference type="RefSeq" id="WP_124695548.1">
    <property type="nucleotide sequence ID" value="NZ_RQPI01000004.1"/>
</dbReference>
<evidence type="ECO:0000313" key="10">
    <source>
        <dbReference type="Proteomes" id="UP000282529"/>
    </source>
</evidence>
<dbReference type="GO" id="GO:0005886">
    <property type="term" value="C:plasma membrane"/>
    <property type="evidence" value="ECO:0007669"/>
    <property type="project" value="UniProtKB-SubCell"/>
</dbReference>
<evidence type="ECO:0000256" key="6">
    <source>
        <dbReference type="SAM" id="MobiDB-lite"/>
    </source>
</evidence>
<dbReference type="Proteomes" id="UP000282529">
    <property type="component" value="Unassembled WGS sequence"/>
</dbReference>
<dbReference type="EMBL" id="RQPI01000004">
    <property type="protein sequence ID" value="RQW12014.1"/>
    <property type="molecule type" value="Genomic_DNA"/>
</dbReference>
<gene>
    <name evidence="9" type="ORF">EH198_10200</name>
</gene>
<comment type="subcellular location">
    <subcellularLocation>
        <location evidence="1">Cell membrane</location>
        <topology evidence="1">Multi-pass membrane protein</topology>
    </subcellularLocation>
</comment>
<name>A0A3N9PAE7_9BACL</name>
<keyword evidence="4 7" id="KW-1133">Transmembrane helix</keyword>
<sequence length="320" mass="35403">MTRKSRAPADRVPSGSGPDSREPAYGVEPHLNSGRRLAKRDITRIGRDTTNDVPLKSLRNNLGQAGSGNVSAPLLPDYTVYTLNPRQRIVSAAAGGLILFGIGYLFYHNLLIALVLSAGGYFAPRIWRDYLKARRRAALNLQFKQMLFSLSSSLSAGRSVENAFREAVQDLKMLDPEGGSDMIAELNIICARLEYGQPVEEALHDFSRRAGMEDIRRFADVFSVCKRTGGDLVEVVRRTSSIIGEKLDVQQEIAVSVSQKRFESKALLVSPLVMLLFMSFSAGDYMEPMYTGFGMAISTFALASLILCYFWTSKIMDIPL</sequence>
<feature type="domain" description="Type II secretion system protein GspF" evidence="8">
    <location>
        <begin position="149"/>
        <end position="278"/>
    </location>
</feature>
<dbReference type="OrthoDB" id="9796142at2"/>
<protein>
    <submittedName>
        <fullName evidence="9">Pilus assembly protein TadB</fullName>
    </submittedName>
</protein>
<keyword evidence="10" id="KW-1185">Reference proteome</keyword>
<evidence type="ECO:0000256" key="7">
    <source>
        <dbReference type="SAM" id="Phobius"/>
    </source>
</evidence>
<comment type="caution">
    <text evidence="9">The sequence shown here is derived from an EMBL/GenBank/DDBJ whole genome shotgun (WGS) entry which is preliminary data.</text>
</comment>
<dbReference type="PANTHER" id="PTHR35007">
    <property type="entry name" value="INTEGRAL MEMBRANE PROTEIN-RELATED"/>
    <property type="match status" value="1"/>
</dbReference>
<dbReference type="PANTHER" id="PTHR35007:SF1">
    <property type="entry name" value="PILUS ASSEMBLY PROTEIN"/>
    <property type="match status" value="1"/>
</dbReference>
<evidence type="ECO:0000256" key="5">
    <source>
        <dbReference type="ARBA" id="ARBA00023136"/>
    </source>
</evidence>
<keyword evidence="2" id="KW-1003">Cell membrane</keyword>
<feature type="transmembrane region" description="Helical" evidence="7">
    <location>
        <begin position="111"/>
        <end position="127"/>
    </location>
</feature>
<feature type="transmembrane region" description="Helical" evidence="7">
    <location>
        <begin position="89"/>
        <end position="105"/>
    </location>
</feature>
<evidence type="ECO:0000256" key="2">
    <source>
        <dbReference type="ARBA" id="ARBA00022475"/>
    </source>
</evidence>
<keyword evidence="5 7" id="KW-0472">Membrane</keyword>
<dbReference type="AlphaFoldDB" id="A0A3N9PAE7"/>
<accession>A0A3N9PAE7</accession>
<feature type="transmembrane region" description="Helical" evidence="7">
    <location>
        <begin position="266"/>
        <end position="283"/>
    </location>
</feature>
<evidence type="ECO:0000259" key="8">
    <source>
        <dbReference type="Pfam" id="PF00482"/>
    </source>
</evidence>
<organism evidence="9 10">
    <name type="scientific">Paenibacillus rhizophilus</name>
    <dbReference type="NCBI Taxonomy" id="1850366"/>
    <lineage>
        <taxon>Bacteria</taxon>
        <taxon>Bacillati</taxon>
        <taxon>Bacillota</taxon>
        <taxon>Bacilli</taxon>
        <taxon>Bacillales</taxon>
        <taxon>Paenibacillaceae</taxon>
        <taxon>Paenibacillus</taxon>
    </lineage>
</organism>
<feature type="transmembrane region" description="Helical" evidence="7">
    <location>
        <begin position="289"/>
        <end position="311"/>
    </location>
</feature>
<dbReference type="Pfam" id="PF00482">
    <property type="entry name" value="T2SSF"/>
    <property type="match status" value="1"/>
</dbReference>
<evidence type="ECO:0000256" key="1">
    <source>
        <dbReference type="ARBA" id="ARBA00004651"/>
    </source>
</evidence>
<dbReference type="InterPro" id="IPR018076">
    <property type="entry name" value="T2SS_GspF_dom"/>
</dbReference>
<proteinExistence type="predicted"/>
<evidence type="ECO:0000256" key="4">
    <source>
        <dbReference type="ARBA" id="ARBA00022989"/>
    </source>
</evidence>
<reference evidence="9 10" key="1">
    <citation type="submission" date="2018-11" db="EMBL/GenBank/DDBJ databases">
        <title>Genome sequence of strain 7197.</title>
        <authorList>
            <person name="Gao J."/>
            <person name="Sun J."/>
        </authorList>
    </citation>
    <scope>NUCLEOTIDE SEQUENCE [LARGE SCALE GENOMIC DNA]</scope>
    <source>
        <strain evidence="9 10">7197</strain>
    </source>
</reference>
<evidence type="ECO:0000256" key="3">
    <source>
        <dbReference type="ARBA" id="ARBA00022692"/>
    </source>
</evidence>
<evidence type="ECO:0000313" key="9">
    <source>
        <dbReference type="EMBL" id="RQW12014.1"/>
    </source>
</evidence>